<dbReference type="PANTHER" id="PTHR46568:SF1">
    <property type="entry name" value="ALKYLDIHYDROXYACETONEPHOSPHATE SYNTHASE, PEROXISOMAL"/>
    <property type="match status" value="1"/>
</dbReference>
<dbReference type="SUPFAM" id="SSF56176">
    <property type="entry name" value="FAD-binding/transporter-associated domain-like"/>
    <property type="match status" value="1"/>
</dbReference>
<feature type="site" description="Important for enzyme activity" evidence="8">
    <location>
        <position position="315"/>
    </location>
</feature>
<dbReference type="InterPro" id="IPR036318">
    <property type="entry name" value="FAD-bd_PCMH-like_sf"/>
</dbReference>
<keyword evidence="2" id="KW-0285">Flavoprotein</keyword>
<dbReference type="STRING" id="417102.CA982_05025"/>
<dbReference type="RefSeq" id="WP_086534248.1">
    <property type="nucleotide sequence ID" value="NZ_NGFO01000004.1"/>
</dbReference>
<dbReference type="GO" id="GO:0008609">
    <property type="term" value="F:alkylglycerone-phosphate synthase activity"/>
    <property type="evidence" value="ECO:0007669"/>
    <property type="project" value="InterPro"/>
</dbReference>
<feature type="active site" description="Proton donor/acceptor" evidence="5">
    <location>
        <position position="470"/>
    </location>
</feature>
<dbReference type="InterPro" id="IPR016166">
    <property type="entry name" value="FAD-bd_PCMH"/>
</dbReference>
<feature type="binding site" evidence="7">
    <location>
        <begin position="131"/>
        <end position="137"/>
    </location>
    <ligand>
        <name>FAD</name>
        <dbReference type="ChEBI" id="CHEBI:57692"/>
    </ligand>
</feature>
<evidence type="ECO:0000256" key="7">
    <source>
        <dbReference type="PIRSR" id="PIRSR625650-3"/>
    </source>
</evidence>
<accession>A0A243QE72</accession>
<dbReference type="AlphaFoldDB" id="A0A243QE72"/>
<keyword evidence="4" id="KW-0560">Oxidoreductase</keyword>
<evidence type="ECO:0000256" key="2">
    <source>
        <dbReference type="ARBA" id="ARBA00022630"/>
    </source>
</evidence>
<evidence type="ECO:0000313" key="11">
    <source>
        <dbReference type="EMBL" id="OUC80057.1"/>
    </source>
</evidence>
<evidence type="ECO:0000259" key="10">
    <source>
        <dbReference type="PROSITE" id="PS51387"/>
    </source>
</evidence>
<dbReference type="Gene3D" id="3.30.300.330">
    <property type="match status" value="1"/>
</dbReference>
<feature type="binding site" evidence="7">
    <location>
        <begin position="264"/>
        <end position="270"/>
    </location>
    <ligand>
        <name>FAD</name>
        <dbReference type="ChEBI" id="CHEBI:57692"/>
    </ligand>
</feature>
<evidence type="ECO:0000256" key="6">
    <source>
        <dbReference type="PIRSR" id="PIRSR625650-2"/>
    </source>
</evidence>
<dbReference type="InterPro" id="IPR004113">
    <property type="entry name" value="FAD-bd_oxidored_4_C"/>
</dbReference>
<dbReference type="EMBL" id="NGFO01000004">
    <property type="protein sequence ID" value="OUC80057.1"/>
    <property type="molecule type" value="Genomic_DNA"/>
</dbReference>
<evidence type="ECO:0000256" key="9">
    <source>
        <dbReference type="SAM" id="MobiDB-lite"/>
    </source>
</evidence>
<gene>
    <name evidence="11" type="ORF">CA982_05025</name>
</gene>
<keyword evidence="3 7" id="KW-0274">FAD</keyword>
<reference evidence="11 12" key="1">
    <citation type="submission" date="2017-05" db="EMBL/GenBank/DDBJ databases">
        <title>Biotechnological potential of actinobacteria isolated from South African environments.</title>
        <authorList>
            <person name="Le Roes-Hill M."/>
            <person name="Prins A."/>
            <person name="Durrell K.A."/>
        </authorList>
    </citation>
    <scope>NUCLEOTIDE SEQUENCE [LARGE SCALE GENOMIC DNA]</scope>
    <source>
        <strain evidence="11">BS2</strain>
    </source>
</reference>
<evidence type="ECO:0000256" key="8">
    <source>
        <dbReference type="PIRSR" id="PIRSR625650-4"/>
    </source>
</evidence>
<dbReference type="InterPro" id="IPR016169">
    <property type="entry name" value="FAD-bd_PCMH_sub2"/>
</dbReference>
<dbReference type="Gene3D" id="3.30.70.3450">
    <property type="match status" value="1"/>
</dbReference>
<dbReference type="InterPro" id="IPR025650">
    <property type="entry name" value="Alkyl-DHAP_Synthase"/>
</dbReference>
<dbReference type="OrthoDB" id="9811557at2"/>
<dbReference type="SUPFAM" id="SSF55103">
    <property type="entry name" value="FAD-linked oxidases, C-terminal domain"/>
    <property type="match status" value="1"/>
</dbReference>
<dbReference type="Pfam" id="PF01565">
    <property type="entry name" value="FAD_binding_4"/>
    <property type="match status" value="1"/>
</dbReference>
<comment type="similarity">
    <text evidence="1">Belongs to the FAD-binding oxidoreductase/transferase type 4 family.</text>
</comment>
<dbReference type="Proteomes" id="UP000194632">
    <property type="component" value="Unassembled WGS sequence"/>
</dbReference>
<dbReference type="PROSITE" id="PS51387">
    <property type="entry name" value="FAD_PCMH"/>
    <property type="match status" value="1"/>
</dbReference>
<dbReference type="Gene3D" id="1.10.45.10">
    <property type="entry name" value="Vanillyl-alcohol Oxidase, Chain A, domain 4"/>
    <property type="match status" value="1"/>
</dbReference>
<evidence type="ECO:0000256" key="3">
    <source>
        <dbReference type="ARBA" id="ARBA00022827"/>
    </source>
</evidence>
<keyword evidence="12" id="KW-1185">Reference proteome</keyword>
<dbReference type="Gene3D" id="3.30.43.10">
    <property type="entry name" value="Uridine Diphospho-n-acetylenolpyruvylglucosamine Reductase, domain 2"/>
    <property type="match status" value="1"/>
</dbReference>
<protein>
    <submittedName>
        <fullName evidence="11">FAD-binding oxidoreductase</fullName>
    </submittedName>
</protein>
<dbReference type="InterPro" id="IPR016167">
    <property type="entry name" value="FAD-bd_PCMH_sub1"/>
</dbReference>
<evidence type="ECO:0000256" key="5">
    <source>
        <dbReference type="PIRSR" id="PIRSR625650-1"/>
    </source>
</evidence>
<dbReference type="InterPro" id="IPR006094">
    <property type="entry name" value="Oxid_FAD_bind_N"/>
</dbReference>
<dbReference type="Pfam" id="PF02913">
    <property type="entry name" value="FAD-oxidase_C"/>
    <property type="match status" value="1"/>
</dbReference>
<dbReference type="GO" id="GO:0016491">
    <property type="term" value="F:oxidoreductase activity"/>
    <property type="evidence" value="ECO:0007669"/>
    <property type="project" value="UniProtKB-KW"/>
</dbReference>
<dbReference type="Gene3D" id="3.30.465.10">
    <property type="match status" value="1"/>
</dbReference>
<dbReference type="InterPro" id="IPR016171">
    <property type="entry name" value="Vanillyl_alc_oxidase_C-sub2"/>
</dbReference>
<evidence type="ECO:0000256" key="1">
    <source>
        <dbReference type="ARBA" id="ARBA00008000"/>
    </source>
</evidence>
<comment type="cofactor">
    <cofactor evidence="7">
        <name>FAD</name>
        <dbReference type="ChEBI" id="CHEBI:57692"/>
    </cofactor>
</comment>
<dbReference type="GO" id="GO:0071949">
    <property type="term" value="F:FAD binding"/>
    <property type="evidence" value="ECO:0007669"/>
    <property type="project" value="InterPro"/>
</dbReference>
<evidence type="ECO:0000313" key="12">
    <source>
        <dbReference type="Proteomes" id="UP000194632"/>
    </source>
</evidence>
<evidence type="ECO:0000256" key="4">
    <source>
        <dbReference type="ARBA" id="ARBA00023002"/>
    </source>
</evidence>
<feature type="region of interest" description="Disordered" evidence="9">
    <location>
        <begin position="328"/>
        <end position="351"/>
    </location>
</feature>
<sequence>MSDETAIPVVQMRRPRWGDPARTAELPGAAAALAGDRQADAGVDPATITLARPAVDVDVREQISELVGPDNVSDADVVRVQHTRGYSTPDILRLRAGDADDAPDLVVYPGDHDEVVAILRLCSERRIAVVPFTGGTSVVGGLTPDRAGVAGVISLDLRRLDRVVEIDEISRMATLEAGLRGPAAEALLREKGWTIGHFPQSYEGAGIGGYAATRSAGQSSAGYGRFDEMVEGLVLATPRGTIELGTAPRSAAGPDLRQLVLGSEGVFGVITSVQLRIRPVPTTRVFDAWRFASFADGATALRRLAQDGPLPTVLRLSDEVETALNLADPAGAGSEASGPSDTGAGGEGEAGDGGSAGCLVVAGYEGGADEVARRRDAASALLTDVGGSALGDGPGEAWRTGRFAGPYLRDPLLDAGVLVETLETVAFWSRLHEVRTAVTAALTDSLTASGTPPLVMCHISHVYESGASLYFTVVAPFGDDPLEQWAAAKTAANTAIRASGASITHHHAVGRDHRDAYHDEIGPLALDALRAVKASLDPAGVCNPGILI</sequence>
<feature type="binding site" evidence="6">
    <location>
        <position position="409"/>
    </location>
    <ligand>
        <name>substrate</name>
    </ligand>
</feature>
<proteinExistence type="inferred from homology"/>
<organism evidence="11 12">
    <name type="scientific">Gordonia lacunae</name>
    <dbReference type="NCBI Taxonomy" id="417102"/>
    <lineage>
        <taxon>Bacteria</taxon>
        <taxon>Bacillati</taxon>
        <taxon>Actinomycetota</taxon>
        <taxon>Actinomycetes</taxon>
        <taxon>Mycobacteriales</taxon>
        <taxon>Gordoniaceae</taxon>
        <taxon>Gordonia</taxon>
    </lineage>
</organism>
<name>A0A243QE72_9ACTN</name>
<feature type="domain" description="FAD-binding PCMH-type" evidence="10">
    <location>
        <begin position="99"/>
        <end position="280"/>
    </location>
</feature>
<dbReference type="PANTHER" id="PTHR46568">
    <property type="entry name" value="ALKYLDIHYDROXYACETONEPHOSPHATE SYNTHASE, PEROXISOMAL"/>
    <property type="match status" value="1"/>
</dbReference>
<dbReference type="GO" id="GO:0008610">
    <property type="term" value="P:lipid biosynthetic process"/>
    <property type="evidence" value="ECO:0007669"/>
    <property type="project" value="InterPro"/>
</dbReference>
<dbReference type="InterPro" id="IPR016164">
    <property type="entry name" value="FAD-linked_Oxase-like_C"/>
</dbReference>
<comment type="caution">
    <text evidence="11">The sequence shown here is derived from an EMBL/GenBank/DDBJ whole genome shotgun (WGS) entry which is preliminary data.</text>
</comment>